<comment type="caution">
    <text evidence="2">The sequence shown here is derived from an EMBL/GenBank/DDBJ whole genome shotgun (WGS) entry which is preliminary data.</text>
</comment>
<feature type="compositionally biased region" description="Polar residues" evidence="1">
    <location>
        <begin position="56"/>
        <end position="73"/>
    </location>
</feature>
<feature type="compositionally biased region" description="Polar residues" evidence="1">
    <location>
        <begin position="90"/>
        <end position="117"/>
    </location>
</feature>
<reference evidence="2" key="1">
    <citation type="submission" date="2022-03" db="EMBL/GenBank/DDBJ databases">
        <authorList>
            <person name="Martin C."/>
        </authorList>
    </citation>
    <scope>NUCLEOTIDE SEQUENCE</scope>
</reference>
<evidence type="ECO:0000256" key="1">
    <source>
        <dbReference type="SAM" id="MobiDB-lite"/>
    </source>
</evidence>
<name>A0A8J1UWU7_OWEFU</name>
<evidence type="ECO:0000313" key="2">
    <source>
        <dbReference type="EMBL" id="CAH1772518.1"/>
    </source>
</evidence>
<keyword evidence="3" id="KW-1185">Reference proteome</keyword>
<protein>
    <submittedName>
        <fullName evidence="2">Uncharacterized protein</fullName>
    </submittedName>
</protein>
<gene>
    <name evidence="2" type="ORF">OFUS_LOCUS274</name>
</gene>
<dbReference type="EMBL" id="CAIIXF020000001">
    <property type="protein sequence ID" value="CAH1772518.1"/>
    <property type="molecule type" value="Genomic_DNA"/>
</dbReference>
<proteinExistence type="predicted"/>
<evidence type="ECO:0000313" key="3">
    <source>
        <dbReference type="Proteomes" id="UP000749559"/>
    </source>
</evidence>
<feature type="compositionally biased region" description="Basic residues" evidence="1">
    <location>
        <begin position="1"/>
        <end position="22"/>
    </location>
</feature>
<organism evidence="2 3">
    <name type="scientific">Owenia fusiformis</name>
    <name type="common">Polychaete worm</name>
    <dbReference type="NCBI Taxonomy" id="6347"/>
    <lineage>
        <taxon>Eukaryota</taxon>
        <taxon>Metazoa</taxon>
        <taxon>Spiralia</taxon>
        <taxon>Lophotrochozoa</taxon>
        <taxon>Annelida</taxon>
        <taxon>Polychaeta</taxon>
        <taxon>Sedentaria</taxon>
        <taxon>Canalipalpata</taxon>
        <taxon>Sabellida</taxon>
        <taxon>Oweniida</taxon>
        <taxon>Oweniidae</taxon>
        <taxon>Owenia</taxon>
    </lineage>
</organism>
<feature type="compositionally biased region" description="Polar residues" evidence="1">
    <location>
        <begin position="26"/>
        <end position="43"/>
    </location>
</feature>
<dbReference type="Proteomes" id="UP000749559">
    <property type="component" value="Unassembled WGS sequence"/>
</dbReference>
<dbReference type="AlphaFoldDB" id="A0A8J1UWU7"/>
<accession>A0A8J1UWU7</accession>
<feature type="region of interest" description="Disordered" evidence="1">
    <location>
        <begin position="1"/>
        <end position="117"/>
    </location>
</feature>
<sequence>MKTKTKSHKQRQVIDRKKKRDKRSNDLSNPTLNTDSTSSTKPDNSVIKKRDKRSNDPSYPTLNTDSTSSTKPDNSMIKKDEARPPVEANPSKSDSISNASLSQEATQSKSSLKVPSEATISKSHFTTKKVPSNEATFAKSYSAVNSPGPQSTSCLTVGNVIEAAKTMSDCSILCDDCDDSSNQMFAHFPLQIKQEFLRQSRLKKSQLQSSACKRNISNEKNRKMDKLRKRIWRESELLKKNEN</sequence>